<sequence length="216" mass="22913">MYRLPVVPKTRRDSFSYRCNGCGRCCHGKQISVGPYEVARLAEALGVSTSEALATSVDPETSTLRWTDGGVCVHYDAGRCAVHAGRPLACRLYPLGWITMPGGAEMFIPVEPHPESAGVYGEAGDVEGYLQAQGVPPYARRSVQYEAVALRAAGALDDDGADPGAPPPVSDVDAAVRTDCDARDVPVPESVEDRVDLHLALLHRWLDAAGAPPATS</sequence>
<comment type="caution">
    <text evidence="1">The sequence shown here is derived from an EMBL/GenBank/DDBJ whole genome shotgun (WGS) entry which is preliminary data.</text>
</comment>
<keyword evidence="2" id="KW-1185">Reference proteome</keyword>
<dbReference type="Proteomes" id="UP000216446">
    <property type="component" value="Unassembled WGS sequence"/>
</dbReference>
<reference evidence="1 2" key="1">
    <citation type="submission" date="2016-11" db="EMBL/GenBank/DDBJ databases">
        <title>Study of marine rhodopsin-containing bacteria.</title>
        <authorList>
            <person name="Yoshizawa S."/>
            <person name="Kumagai Y."/>
            <person name="Kogure K."/>
        </authorList>
    </citation>
    <scope>NUCLEOTIDE SEQUENCE [LARGE SCALE GENOMIC DNA]</scope>
    <source>
        <strain evidence="1 2">SG-29</strain>
    </source>
</reference>
<accession>A0A259U1X5</accession>
<proteinExistence type="predicted"/>
<dbReference type="InterPro" id="IPR005358">
    <property type="entry name" value="Puta_zinc/iron-chelating_dom"/>
</dbReference>
<dbReference type="PANTHER" id="PTHR35866">
    <property type="entry name" value="PUTATIVE-RELATED"/>
    <property type="match status" value="1"/>
</dbReference>
<evidence type="ECO:0008006" key="3">
    <source>
        <dbReference type="Google" id="ProtNLM"/>
    </source>
</evidence>
<evidence type="ECO:0000313" key="2">
    <source>
        <dbReference type="Proteomes" id="UP000216446"/>
    </source>
</evidence>
<dbReference type="Pfam" id="PF03692">
    <property type="entry name" value="CxxCxxCC"/>
    <property type="match status" value="1"/>
</dbReference>
<gene>
    <name evidence="1" type="ORF">BSZ36_13135</name>
</gene>
<dbReference type="RefSeq" id="WP_094549669.1">
    <property type="nucleotide sequence ID" value="NZ_MQWB01000001.1"/>
</dbReference>
<dbReference type="InParanoid" id="A0A259U1X5"/>
<dbReference type="PANTHER" id="PTHR35866:SF1">
    <property type="entry name" value="YKGJ FAMILY CYSTEINE CLUSTER PROTEIN"/>
    <property type="match status" value="1"/>
</dbReference>
<dbReference type="OrthoDB" id="9810361at2"/>
<protein>
    <recommendedName>
        <fullName evidence="3">Zinc/iron-chelating domain-containing protein</fullName>
    </recommendedName>
</protein>
<dbReference type="AlphaFoldDB" id="A0A259U1X5"/>
<organism evidence="1 2">
    <name type="scientific">Rubricoccus marinus</name>
    <dbReference type="NCBI Taxonomy" id="716817"/>
    <lineage>
        <taxon>Bacteria</taxon>
        <taxon>Pseudomonadati</taxon>
        <taxon>Rhodothermota</taxon>
        <taxon>Rhodothermia</taxon>
        <taxon>Rhodothermales</taxon>
        <taxon>Rubricoccaceae</taxon>
        <taxon>Rubricoccus</taxon>
    </lineage>
</organism>
<dbReference type="EMBL" id="MQWB01000001">
    <property type="protein sequence ID" value="OZC03847.1"/>
    <property type="molecule type" value="Genomic_DNA"/>
</dbReference>
<evidence type="ECO:0000313" key="1">
    <source>
        <dbReference type="EMBL" id="OZC03847.1"/>
    </source>
</evidence>
<name>A0A259U1X5_9BACT</name>